<protein>
    <submittedName>
        <fullName evidence="1">Uncharacterized protein</fullName>
    </submittedName>
</protein>
<name>A0A0B7BJA9_9EUPU</name>
<gene>
    <name evidence="1" type="primary">ORF191527</name>
</gene>
<proteinExistence type="predicted"/>
<sequence>MGTDHRMVVIDRKDKINSNIRKKKPSIETIKWKELENAKKGNNFKERIQQKL</sequence>
<accession>A0A0B7BJA9</accession>
<organism evidence="1">
    <name type="scientific">Arion vulgaris</name>
    <dbReference type="NCBI Taxonomy" id="1028688"/>
    <lineage>
        <taxon>Eukaryota</taxon>
        <taxon>Metazoa</taxon>
        <taxon>Spiralia</taxon>
        <taxon>Lophotrochozoa</taxon>
        <taxon>Mollusca</taxon>
        <taxon>Gastropoda</taxon>
        <taxon>Heterobranchia</taxon>
        <taxon>Euthyneura</taxon>
        <taxon>Panpulmonata</taxon>
        <taxon>Eupulmonata</taxon>
        <taxon>Stylommatophora</taxon>
        <taxon>Helicina</taxon>
        <taxon>Arionoidea</taxon>
        <taxon>Arionidae</taxon>
        <taxon>Arion</taxon>
    </lineage>
</organism>
<evidence type="ECO:0000313" key="1">
    <source>
        <dbReference type="EMBL" id="CEK93013.1"/>
    </source>
</evidence>
<dbReference type="EMBL" id="HACG01046148">
    <property type="protein sequence ID" value="CEK93013.1"/>
    <property type="molecule type" value="Transcribed_RNA"/>
</dbReference>
<dbReference type="AlphaFoldDB" id="A0A0B7BJA9"/>
<reference evidence="1" key="1">
    <citation type="submission" date="2014-12" db="EMBL/GenBank/DDBJ databases">
        <title>Insight into the proteome of Arion vulgaris.</title>
        <authorList>
            <person name="Aradska J."/>
            <person name="Bulat T."/>
            <person name="Smidak R."/>
            <person name="Sarate P."/>
            <person name="Gangsoo J."/>
            <person name="Sialana F."/>
            <person name="Bilban M."/>
            <person name="Lubec G."/>
        </authorList>
    </citation>
    <scope>NUCLEOTIDE SEQUENCE</scope>
    <source>
        <tissue evidence="1">Skin</tissue>
    </source>
</reference>